<reference evidence="2 3" key="1">
    <citation type="submission" date="2024-05" db="EMBL/GenBank/DDBJ databases">
        <title>A high-quality chromosomal-level genome assembly of Topmouth culter (Culter alburnus).</title>
        <authorList>
            <person name="Zhao H."/>
        </authorList>
    </citation>
    <scope>NUCLEOTIDE SEQUENCE [LARGE SCALE GENOMIC DNA]</scope>
    <source>
        <strain evidence="2">CATC2023</strain>
        <tissue evidence="2">Muscle</tissue>
    </source>
</reference>
<name>A0AAW1ZQD5_CULAL</name>
<keyword evidence="3" id="KW-1185">Reference proteome</keyword>
<feature type="region of interest" description="Disordered" evidence="1">
    <location>
        <begin position="85"/>
        <end position="130"/>
    </location>
</feature>
<dbReference type="AlphaFoldDB" id="A0AAW1ZQD5"/>
<dbReference type="EMBL" id="JAWDJR010000015">
    <property type="protein sequence ID" value="KAK9962681.1"/>
    <property type="molecule type" value="Genomic_DNA"/>
</dbReference>
<evidence type="ECO:0000313" key="3">
    <source>
        <dbReference type="Proteomes" id="UP001479290"/>
    </source>
</evidence>
<gene>
    <name evidence="2" type="ORF">ABG768_008035</name>
</gene>
<sequence>MSDSDSELEQLLPGNTGENIVPDEELVTVRRSSRLANKAPSPLISDWPPEKILATLYSRNIQAPLGIDHEELFQFFLEKVEILQMPSTPTPSGTKKATAKRKHCSRSSNAPAPKKSTERSANISELQPAQDPVMTALQSIQLSISNLDTRIQMLENRPSSSTITTAITSPSLASTAPDAAAALATASASGFAGFLPRRSLATALPAPTIGAPFFPPAAAISPQMRAQILA</sequence>
<feature type="compositionally biased region" description="Polar residues" evidence="1">
    <location>
        <begin position="85"/>
        <end position="95"/>
    </location>
</feature>
<protein>
    <submittedName>
        <fullName evidence="2">Uncharacterized protein</fullName>
    </submittedName>
</protein>
<proteinExistence type="predicted"/>
<dbReference type="Proteomes" id="UP001479290">
    <property type="component" value="Unassembled WGS sequence"/>
</dbReference>
<feature type="region of interest" description="Disordered" evidence="1">
    <location>
        <begin position="1"/>
        <end position="24"/>
    </location>
</feature>
<comment type="caution">
    <text evidence="2">The sequence shown here is derived from an EMBL/GenBank/DDBJ whole genome shotgun (WGS) entry which is preliminary data.</text>
</comment>
<evidence type="ECO:0000256" key="1">
    <source>
        <dbReference type="SAM" id="MobiDB-lite"/>
    </source>
</evidence>
<accession>A0AAW1ZQD5</accession>
<organism evidence="2 3">
    <name type="scientific">Culter alburnus</name>
    <name type="common">Topmouth culter</name>
    <dbReference type="NCBI Taxonomy" id="194366"/>
    <lineage>
        <taxon>Eukaryota</taxon>
        <taxon>Metazoa</taxon>
        <taxon>Chordata</taxon>
        <taxon>Craniata</taxon>
        <taxon>Vertebrata</taxon>
        <taxon>Euteleostomi</taxon>
        <taxon>Actinopterygii</taxon>
        <taxon>Neopterygii</taxon>
        <taxon>Teleostei</taxon>
        <taxon>Ostariophysi</taxon>
        <taxon>Cypriniformes</taxon>
        <taxon>Xenocyprididae</taxon>
        <taxon>Xenocypridinae</taxon>
        <taxon>Culter</taxon>
    </lineage>
</organism>
<feature type="non-terminal residue" evidence="2">
    <location>
        <position position="230"/>
    </location>
</feature>
<evidence type="ECO:0000313" key="2">
    <source>
        <dbReference type="EMBL" id="KAK9962681.1"/>
    </source>
</evidence>